<dbReference type="Proteomes" id="UP001054902">
    <property type="component" value="Unassembled WGS sequence"/>
</dbReference>
<dbReference type="EMBL" id="BLLK01000020">
    <property type="protein sequence ID" value="GFH45211.1"/>
    <property type="molecule type" value="Genomic_DNA"/>
</dbReference>
<dbReference type="Pfam" id="PF13193">
    <property type="entry name" value="AMP-binding_C"/>
    <property type="match status" value="1"/>
</dbReference>
<reference evidence="5 6" key="1">
    <citation type="journal article" date="2021" name="Sci. Rep.">
        <title>The genome of the diatom Chaetoceros tenuissimus carries an ancient integrated fragment of an extant virus.</title>
        <authorList>
            <person name="Hongo Y."/>
            <person name="Kimura K."/>
            <person name="Takaki Y."/>
            <person name="Yoshida Y."/>
            <person name="Baba S."/>
            <person name="Kobayashi G."/>
            <person name="Nagasaki K."/>
            <person name="Hano T."/>
            <person name="Tomaru Y."/>
        </authorList>
    </citation>
    <scope>NUCLEOTIDE SEQUENCE [LARGE SCALE GENOMIC DNA]</scope>
    <source>
        <strain evidence="5 6">NIES-3715</strain>
    </source>
</reference>
<dbReference type="GO" id="GO:0016405">
    <property type="term" value="F:CoA-ligase activity"/>
    <property type="evidence" value="ECO:0007669"/>
    <property type="project" value="TreeGrafter"/>
</dbReference>
<dbReference type="FunFam" id="3.30.300.30:FF:000007">
    <property type="entry name" value="4-coumarate--CoA ligase 2"/>
    <property type="match status" value="1"/>
</dbReference>
<keyword evidence="6" id="KW-1185">Reference proteome</keyword>
<evidence type="ECO:0000259" key="4">
    <source>
        <dbReference type="Pfam" id="PF13193"/>
    </source>
</evidence>
<sequence>MRRLMPRTFATLMDEYESYSKEHQKDPYVVTSPYQSIAPSMDEVPFTEFIVKNWIKPNGDIHNKVAMVDAITGQSRTFEDYFNDTASIASHFRNDFNIDNTSTIALFSPNHVDYVPLNLAAASCGAMMTPINPMFKADEVKRILERSNSKMLIVHIDNLEVGLEAVRGTNVTDVLVIPSEDDGPVPEGFVSISELKSHSDPSIVTHHSVHNNTSDHPFLLPYSSGTTGLPKGVMLSHANLKANLLQMEMMESMAFPSTHKLISPLPFFHIYGWLVSALYCVWQGQQVITMPRFDLEKFCEAVEKYRPERAHLVPPIVIQLAKNPIIDKYDLSSLNMIVSAAAPLSKAVEDSLMDRISCPVKQGWGMSELSPIAIYTNEYNIKSGSVGNLVADTCGKIVDTEGKSLPPNTTGELMIKGPQVMMGYLNDEEKTAECLSEDGWLSTGDVAHYDDDGFFYITDRIKELIKVRGYQVAPAELEALLLTHPQLSDAAVVPVPDEYSDQLPRAYVTLKEGVNPEDCKEDDVKEWVKERVAAYKRLEGGVKFIEKVPKSASGKILRRILVDQVKAELEEKKE</sequence>
<evidence type="ECO:0000313" key="6">
    <source>
        <dbReference type="Proteomes" id="UP001054902"/>
    </source>
</evidence>
<proteinExistence type="inferred from homology"/>
<organism evidence="5 6">
    <name type="scientific">Chaetoceros tenuissimus</name>
    <dbReference type="NCBI Taxonomy" id="426638"/>
    <lineage>
        <taxon>Eukaryota</taxon>
        <taxon>Sar</taxon>
        <taxon>Stramenopiles</taxon>
        <taxon>Ochrophyta</taxon>
        <taxon>Bacillariophyta</taxon>
        <taxon>Coscinodiscophyceae</taxon>
        <taxon>Chaetocerotophycidae</taxon>
        <taxon>Chaetocerotales</taxon>
        <taxon>Chaetocerotaceae</taxon>
        <taxon>Chaetoceros</taxon>
    </lineage>
</organism>
<dbReference type="InterPro" id="IPR000873">
    <property type="entry name" value="AMP-dep_synth/lig_dom"/>
</dbReference>
<dbReference type="CDD" id="cd05911">
    <property type="entry name" value="Firefly_Luc_like"/>
    <property type="match status" value="1"/>
</dbReference>
<dbReference type="Gene3D" id="3.30.300.30">
    <property type="match status" value="1"/>
</dbReference>
<dbReference type="InterPro" id="IPR020845">
    <property type="entry name" value="AMP-binding_CS"/>
</dbReference>
<dbReference type="SUPFAM" id="SSF56801">
    <property type="entry name" value="Acetyl-CoA synthetase-like"/>
    <property type="match status" value="1"/>
</dbReference>
<evidence type="ECO:0000313" key="5">
    <source>
        <dbReference type="EMBL" id="GFH45211.1"/>
    </source>
</evidence>
<dbReference type="PANTHER" id="PTHR24096">
    <property type="entry name" value="LONG-CHAIN-FATTY-ACID--COA LIGASE"/>
    <property type="match status" value="1"/>
</dbReference>
<name>A0AAD3GZZ2_9STRA</name>
<dbReference type="Gene3D" id="3.40.50.12780">
    <property type="entry name" value="N-terminal domain of ligase-like"/>
    <property type="match status" value="1"/>
</dbReference>
<evidence type="ECO:0000259" key="3">
    <source>
        <dbReference type="Pfam" id="PF00501"/>
    </source>
</evidence>
<protein>
    <submittedName>
        <fullName evidence="5">4-coumarate--CoA ligase</fullName>
    </submittedName>
</protein>
<dbReference type="Pfam" id="PF00501">
    <property type="entry name" value="AMP-binding"/>
    <property type="match status" value="1"/>
</dbReference>
<dbReference type="InterPro" id="IPR042099">
    <property type="entry name" value="ANL_N_sf"/>
</dbReference>
<dbReference type="PANTHER" id="PTHR24096:SF149">
    <property type="entry name" value="AMP-BINDING DOMAIN-CONTAINING PROTEIN-RELATED"/>
    <property type="match status" value="1"/>
</dbReference>
<gene>
    <name evidence="5" type="ORF">CTEN210_01685</name>
</gene>
<feature type="domain" description="AMP-binding enzyme C-terminal" evidence="4">
    <location>
        <begin position="476"/>
        <end position="555"/>
    </location>
</feature>
<dbReference type="InterPro" id="IPR045851">
    <property type="entry name" value="AMP-bd_C_sf"/>
</dbReference>
<dbReference type="AlphaFoldDB" id="A0AAD3GZZ2"/>
<accession>A0AAD3GZZ2</accession>
<evidence type="ECO:0000256" key="1">
    <source>
        <dbReference type="ARBA" id="ARBA00006432"/>
    </source>
</evidence>
<dbReference type="InterPro" id="IPR025110">
    <property type="entry name" value="AMP-bd_C"/>
</dbReference>
<comment type="caution">
    <text evidence="5">The sequence shown here is derived from an EMBL/GenBank/DDBJ whole genome shotgun (WGS) entry which is preliminary data.</text>
</comment>
<evidence type="ECO:0000256" key="2">
    <source>
        <dbReference type="ARBA" id="ARBA00022598"/>
    </source>
</evidence>
<keyword evidence="2 5" id="KW-0436">Ligase</keyword>
<dbReference type="PROSITE" id="PS00455">
    <property type="entry name" value="AMP_BINDING"/>
    <property type="match status" value="1"/>
</dbReference>
<comment type="similarity">
    <text evidence="1">Belongs to the ATP-dependent AMP-binding enzyme family.</text>
</comment>
<feature type="domain" description="AMP-dependent synthetase/ligase" evidence="3">
    <location>
        <begin position="63"/>
        <end position="425"/>
    </location>
</feature>